<keyword evidence="3" id="KW-0862">Zinc</keyword>
<keyword evidence="8" id="KW-1185">Reference proteome</keyword>
<dbReference type="SUPFAM" id="SSF57850">
    <property type="entry name" value="RING/U-box"/>
    <property type="match status" value="1"/>
</dbReference>
<accession>A0ABN7SH10</accession>
<dbReference type="PROSITE" id="PS50089">
    <property type="entry name" value="ZF_RING_2"/>
    <property type="match status" value="1"/>
</dbReference>
<keyword evidence="1" id="KW-0479">Metal-binding</keyword>
<dbReference type="InterPro" id="IPR001841">
    <property type="entry name" value="Znf_RING"/>
</dbReference>
<dbReference type="Proteomes" id="UP001158576">
    <property type="component" value="Chromosome XSR"/>
</dbReference>
<keyword evidence="2 4" id="KW-0863">Zinc-finger</keyword>
<sequence>MQNLRKKTHVDLLTQNGNFEDSDAEFKCPVFSTEGSCKSERITFWQFYVGACCEKASTWLTENEKAQKKKLHVVKNMKEETKRDKIEAEEESEKIRKKIESLESLQANRRSLVEKTLKSIQETDKELEEKKRAQGTAEQTLRKRNLAMDKVSMRYKQLSYEYHALTNRDDDEGDDESSGTTICRVCLEKYGDNFARRKYALTRCGHVACRSCFDQILAGERYDGNCPHCRSYFDVDEMIRIHE</sequence>
<evidence type="ECO:0000313" key="7">
    <source>
        <dbReference type="EMBL" id="CAG5098178.1"/>
    </source>
</evidence>
<protein>
    <submittedName>
        <fullName evidence="7">Oidioi.mRNA.OKI2018_I69.XSR.g15435.t1.cds</fullName>
    </submittedName>
</protein>
<evidence type="ECO:0000313" key="8">
    <source>
        <dbReference type="Proteomes" id="UP001158576"/>
    </source>
</evidence>
<evidence type="ECO:0000256" key="3">
    <source>
        <dbReference type="ARBA" id="ARBA00022833"/>
    </source>
</evidence>
<evidence type="ECO:0000256" key="1">
    <source>
        <dbReference type="ARBA" id="ARBA00022723"/>
    </source>
</evidence>
<proteinExistence type="predicted"/>
<evidence type="ECO:0000256" key="5">
    <source>
        <dbReference type="SAM" id="Coils"/>
    </source>
</evidence>
<organism evidence="7 8">
    <name type="scientific">Oikopleura dioica</name>
    <name type="common">Tunicate</name>
    <dbReference type="NCBI Taxonomy" id="34765"/>
    <lineage>
        <taxon>Eukaryota</taxon>
        <taxon>Metazoa</taxon>
        <taxon>Chordata</taxon>
        <taxon>Tunicata</taxon>
        <taxon>Appendicularia</taxon>
        <taxon>Copelata</taxon>
        <taxon>Oikopleuridae</taxon>
        <taxon>Oikopleura</taxon>
    </lineage>
</organism>
<dbReference type="Pfam" id="PF14634">
    <property type="entry name" value="zf-RING_5"/>
    <property type="match status" value="1"/>
</dbReference>
<dbReference type="InterPro" id="IPR013083">
    <property type="entry name" value="Znf_RING/FYVE/PHD"/>
</dbReference>
<feature type="coiled-coil region" evidence="5">
    <location>
        <begin position="71"/>
        <end position="133"/>
    </location>
</feature>
<dbReference type="Gene3D" id="3.30.40.10">
    <property type="entry name" value="Zinc/RING finger domain, C3HC4 (zinc finger)"/>
    <property type="match status" value="1"/>
</dbReference>
<dbReference type="EMBL" id="OU015569">
    <property type="protein sequence ID" value="CAG5098178.1"/>
    <property type="molecule type" value="Genomic_DNA"/>
</dbReference>
<reference evidence="7 8" key="1">
    <citation type="submission" date="2021-04" db="EMBL/GenBank/DDBJ databases">
        <authorList>
            <person name="Bliznina A."/>
        </authorList>
    </citation>
    <scope>NUCLEOTIDE SEQUENCE [LARGE SCALE GENOMIC DNA]</scope>
</reference>
<name>A0ABN7SH10_OIKDI</name>
<evidence type="ECO:0000256" key="4">
    <source>
        <dbReference type="PROSITE-ProRule" id="PRU00175"/>
    </source>
</evidence>
<keyword evidence="5" id="KW-0175">Coiled coil</keyword>
<dbReference type="SMART" id="SM00184">
    <property type="entry name" value="RING"/>
    <property type="match status" value="1"/>
</dbReference>
<evidence type="ECO:0000259" key="6">
    <source>
        <dbReference type="PROSITE" id="PS50089"/>
    </source>
</evidence>
<feature type="domain" description="RING-type" evidence="6">
    <location>
        <begin position="183"/>
        <end position="230"/>
    </location>
</feature>
<dbReference type="PANTHER" id="PTHR23041">
    <property type="entry name" value="RING FINGER DOMAIN-CONTAINING"/>
    <property type="match status" value="1"/>
</dbReference>
<dbReference type="PANTHER" id="PTHR23041:SF78">
    <property type="entry name" value="E3 UBIQUITIN-PROTEIN LIGASE RNF4"/>
    <property type="match status" value="1"/>
</dbReference>
<evidence type="ECO:0000256" key="2">
    <source>
        <dbReference type="ARBA" id="ARBA00022771"/>
    </source>
</evidence>
<gene>
    <name evidence="7" type="ORF">OKIOD_LOCUS6993</name>
</gene>
<dbReference type="InterPro" id="IPR047134">
    <property type="entry name" value="RNF4"/>
</dbReference>